<reference evidence="1" key="2">
    <citation type="journal article" date="2015" name="Data Brief">
        <title>Shoot transcriptome of the giant reed, Arundo donax.</title>
        <authorList>
            <person name="Barrero R.A."/>
            <person name="Guerrero F.D."/>
            <person name="Moolhuijzen P."/>
            <person name="Goolsby J.A."/>
            <person name="Tidwell J."/>
            <person name="Bellgard S.E."/>
            <person name="Bellgard M.I."/>
        </authorList>
    </citation>
    <scope>NUCLEOTIDE SEQUENCE</scope>
    <source>
        <tissue evidence="1">Shoot tissue taken approximately 20 cm above the soil surface</tissue>
    </source>
</reference>
<dbReference type="EMBL" id="GBRH01274176">
    <property type="protein sequence ID" value="JAD23719.1"/>
    <property type="molecule type" value="Transcribed_RNA"/>
</dbReference>
<accession>A0A0A8YD35</accession>
<organism evidence="1">
    <name type="scientific">Arundo donax</name>
    <name type="common">Giant reed</name>
    <name type="synonym">Donax arundinaceus</name>
    <dbReference type="NCBI Taxonomy" id="35708"/>
    <lineage>
        <taxon>Eukaryota</taxon>
        <taxon>Viridiplantae</taxon>
        <taxon>Streptophyta</taxon>
        <taxon>Embryophyta</taxon>
        <taxon>Tracheophyta</taxon>
        <taxon>Spermatophyta</taxon>
        <taxon>Magnoliopsida</taxon>
        <taxon>Liliopsida</taxon>
        <taxon>Poales</taxon>
        <taxon>Poaceae</taxon>
        <taxon>PACMAD clade</taxon>
        <taxon>Arundinoideae</taxon>
        <taxon>Arundineae</taxon>
        <taxon>Arundo</taxon>
    </lineage>
</organism>
<sequence>MAYSISTHLHNTMVNLCSRTILLSFTRRSQKIYCP</sequence>
<evidence type="ECO:0000313" key="1">
    <source>
        <dbReference type="EMBL" id="JAD23719.1"/>
    </source>
</evidence>
<dbReference type="AlphaFoldDB" id="A0A0A8YD35"/>
<proteinExistence type="predicted"/>
<reference evidence="1" key="1">
    <citation type="submission" date="2014-09" db="EMBL/GenBank/DDBJ databases">
        <authorList>
            <person name="Magalhaes I.L.F."/>
            <person name="Oliveira U."/>
            <person name="Santos F.R."/>
            <person name="Vidigal T.H.D.A."/>
            <person name="Brescovit A.D."/>
            <person name="Santos A.J."/>
        </authorList>
    </citation>
    <scope>NUCLEOTIDE SEQUENCE</scope>
    <source>
        <tissue evidence="1">Shoot tissue taken approximately 20 cm above the soil surface</tissue>
    </source>
</reference>
<name>A0A0A8YD35_ARUDO</name>
<protein>
    <submittedName>
        <fullName evidence="1">Uncharacterized protein</fullName>
    </submittedName>
</protein>